<comment type="caution">
    <text evidence="2">The sequence shown here is derived from an EMBL/GenBank/DDBJ whole genome shotgun (WGS) entry which is preliminary data.</text>
</comment>
<dbReference type="CDD" id="cd04301">
    <property type="entry name" value="NAT_SF"/>
    <property type="match status" value="1"/>
</dbReference>
<keyword evidence="3" id="KW-1185">Reference proteome</keyword>
<dbReference type="OMA" id="FTELAGW"/>
<proteinExistence type="predicted"/>
<dbReference type="InterPro" id="IPR016181">
    <property type="entry name" value="Acyl_CoA_acyltransferase"/>
</dbReference>
<dbReference type="STRING" id="1284197.S8BVN8"/>
<protein>
    <recommendedName>
        <fullName evidence="1">N-acetyltransferase domain-containing protein</fullName>
    </recommendedName>
</protein>
<dbReference type="SUPFAM" id="SSF55729">
    <property type="entry name" value="Acyl-CoA N-acyltransferases (Nat)"/>
    <property type="match status" value="1"/>
</dbReference>
<gene>
    <name evidence="2" type="ORF">H072_2465</name>
</gene>
<reference evidence="2 3" key="1">
    <citation type="journal article" date="2013" name="PLoS Genet.">
        <title>Genomic mechanisms accounting for the adaptation to parasitism in nematode-trapping fungi.</title>
        <authorList>
            <person name="Meerupati T."/>
            <person name="Andersson K.M."/>
            <person name="Friman E."/>
            <person name="Kumar D."/>
            <person name="Tunlid A."/>
            <person name="Ahren D."/>
        </authorList>
    </citation>
    <scope>NUCLEOTIDE SEQUENCE [LARGE SCALE GENOMIC DNA]</scope>
    <source>
        <strain evidence="2 3">CBS 200.50</strain>
    </source>
</reference>
<evidence type="ECO:0000313" key="3">
    <source>
        <dbReference type="Proteomes" id="UP000015100"/>
    </source>
</evidence>
<dbReference type="PANTHER" id="PTHR42791">
    <property type="entry name" value="GNAT FAMILY ACETYLTRANSFERASE"/>
    <property type="match status" value="1"/>
</dbReference>
<accession>S8BVN8</accession>
<dbReference type="AlphaFoldDB" id="S8BVN8"/>
<dbReference type="PROSITE" id="PS51186">
    <property type="entry name" value="GNAT"/>
    <property type="match status" value="1"/>
</dbReference>
<reference evidence="3" key="2">
    <citation type="submission" date="2013-04" db="EMBL/GenBank/DDBJ databases">
        <title>Genomic mechanisms accounting for the adaptation to parasitism in nematode-trapping fungi.</title>
        <authorList>
            <person name="Ahren D.G."/>
        </authorList>
    </citation>
    <scope>NUCLEOTIDE SEQUENCE [LARGE SCALE GENOMIC DNA]</scope>
    <source>
        <strain evidence="3">CBS 200.50</strain>
    </source>
</reference>
<name>S8BVN8_DACHA</name>
<evidence type="ECO:0000259" key="1">
    <source>
        <dbReference type="PROSITE" id="PS51186"/>
    </source>
</evidence>
<dbReference type="InterPro" id="IPR052523">
    <property type="entry name" value="Trichothecene_AcTrans"/>
</dbReference>
<dbReference type="InterPro" id="IPR000182">
    <property type="entry name" value="GNAT_dom"/>
</dbReference>
<organism evidence="2 3">
    <name type="scientific">Dactylellina haptotyla (strain CBS 200.50)</name>
    <name type="common">Nematode-trapping fungus</name>
    <name type="synonym">Monacrosporium haptotylum</name>
    <dbReference type="NCBI Taxonomy" id="1284197"/>
    <lineage>
        <taxon>Eukaryota</taxon>
        <taxon>Fungi</taxon>
        <taxon>Dikarya</taxon>
        <taxon>Ascomycota</taxon>
        <taxon>Pezizomycotina</taxon>
        <taxon>Orbiliomycetes</taxon>
        <taxon>Orbiliales</taxon>
        <taxon>Orbiliaceae</taxon>
        <taxon>Dactylellina</taxon>
    </lineage>
</organism>
<sequence>MATPTTTHPEPIYRVATLDDIDGIGECGADAMMEDDLFGALYPRRKSNPAQFSGYFRKRARQRIVDHNIVTLVAELPVVGEDGLERKMIAGFAQWQRFGGYSVETKWDPLKAAGSKIISFQDWAYSFIEPKDETSDPQAIAEFMEDFEELENRYWRKDGKEHDRWHLQLLAVHSSARRRGIGGRLVELGVEKARRDGCDASLEASPMGLPLYKSKGFEVIGNYTMKVKGPDGNGIPTPVLLWKNPNTVDSSKA</sequence>
<evidence type="ECO:0000313" key="2">
    <source>
        <dbReference type="EMBL" id="EPS43548.1"/>
    </source>
</evidence>
<dbReference type="Proteomes" id="UP000015100">
    <property type="component" value="Unassembled WGS sequence"/>
</dbReference>
<dbReference type="eggNOG" id="ENOG502SQMB">
    <property type="taxonomic scope" value="Eukaryota"/>
</dbReference>
<dbReference type="OrthoDB" id="4738875at2759"/>
<dbReference type="Pfam" id="PF00583">
    <property type="entry name" value="Acetyltransf_1"/>
    <property type="match status" value="1"/>
</dbReference>
<dbReference type="EMBL" id="AQGS01000072">
    <property type="protein sequence ID" value="EPS43548.1"/>
    <property type="molecule type" value="Genomic_DNA"/>
</dbReference>
<dbReference type="HOGENOM" id="CLU_060131_3_2_1"/>
<dbReference type="Gene3D" id="3.40.630.30">
    <property type="match status" value="1"/>
</dbReference>
<dbReference type="PANTHER" id="PTHR42791:SF16">
    <property type="entry name" value="N-ACETYLTRANSFERASE DOMAIN-CONTAINING PROTEIN"/>
    <property type="match status" value="1"/>
</dbReference>
<dbReference type="GO" id="GO:0016747">
    <property type="term" value="F:acyltransferase activity, transferring groups other than amino-acyl groups"/>
    <property type="evidence" value="ECO:0007669"/>
    <property type="project" value="InterPro"/>
</dbReference>
<feature type="domain" description="N-acetyltransferase" evidence="1">
    <location>
        <begin position="115"/>
        <end position="246"/>
    </location>
</feature>